<keyword evidence="2" id="KW-1185">Reference proteome</keyword>
<dbReference type="AlphaFoldDB" id="A0A0L0HDK6"/>
<dbReference type="VEuPathDB" id="FungiDB:SPPG_06015"/>
<evidence type="ECO:0000313" key="2">
    <source>
        <dbReference type="Proteomes" id="UP000053201"/>
    </source>
</evidence>
<dbReference type="OrthoDB" id="2123073at2759"/>
<dbReference type="InParanoid" id="A0A0L0HDK6"/>
<name>A0A0L0HDK6_SPIPD</name>
<reference evidence="1 2" key="1">
    <citation type="submission" date="2009-08" db="EMBL/GenBank/DDBJ databases">
        <title>The Genome Sequence of Spizellomyces punctatus strain DAOM BR117.</title>
        <authorList>
            <consortium name="The Broad Institute Genome Sequencing Platform"/>
            <person name="Russ C."/>
            <person name="Cuomo C."/>
            <person name="Shea T."/>
            <person name="Young S.K."/>
            <person name="Zeng Q."/>
            <person name="Koehrsen M."/>
            <person name="Haas B."/>
            <person name="Borodovsky M."/>
            <person name="Guigo R."/>
            <person name="Alvarado L."/>
            <person name="Berlin A."/>
            <person name="Bochicchio J."/>
            <person name="Borenstein D."/>
            <person name="Chapman S."/>
            <person name="Chen Z."/>
            <person name="Engels R."/>
            <person name="Freedman E."/>
            <person name="Gellesch M."/>
            <person name="Goldberg J."/>
            <person name="Griggs A."/>
            <person name="Gujja S."/>
            <person name="Heiman D."/>
            <person name="Hepburn T."/>
            <person name="Howarth C."/>
            <person name="Jen D."/>
            <person name="Larson L."/>
            <person name="Lewis B."/>
            <person name="Mehta T."/>
            <person name="Park D."/>
            <person name="Pearson M."/>
            <person name="Roberts A."/>
            <person name="Saif S."/>
            <person name="Shenoy N."/>
            <person name="Sisk P."/>
            <person name="Stolte C."/>
            <person name="Sykes S."/>
            <person name="Thomson T."/>
            <person name="Walk T."/>
            <person name="White J."/>
            <person name="Yandava C."/>
            <person name="Burger G."/>
            <person name="Gray M.W."/>
            <person name="Holland P.W.H."/>
            <person name="King N."/>
            <person name="Lang F.B.F."/>
            <person name="Roger A.J."/>
            <person name="Ruiz-Trillo I."/>
            <person name="Lander E."/>
            <person name="Nusbaum C."/>
        </authorList>
    </citation>
    <scope>NUCLEOTIDE SEQUENCE [LARGE SCALE GENOMIC DNA]</scope>
    <source>
        <strain evidence="1 2">DAOM BR117</strain>
    </source>
</reference>
<dbReference type="GeneID" id="27689350"/>
<protein>
    <submittedName>
        <fullName evidence="1">Uncharacterized protein</fullName>
    </submittedName>
</protein>
<proteinExistence type="predicted"/>
<gene>
    <name evidence="1" type="ORF">SPPG_06015</name>
</gene>
<dbReference type="RefSeq" id="XP_016607106.1">
    <property type="nucleotide sequence ID" value="XM_016754219.1"/>
</dbReference>
<dbReference type="EMBL" id="KQ257459">
    <property type="protein sequence ID" value="KNC99066.1"/>
    <property type="molecule type" value="Genomic_DNA"/>
</dbReference>
<sequence>MPTNLDIPPARYGHELYTLTPHTPDTIQSQCKKITTHIQSTAIPTGILVGRGVNEHLRWYTPHTPSTVVEFGVLYIPCDVFGGAFSSPPSQQSTLHNDIPLHIWGSITHPTLLTHLPTTSFHSLLFDYSTWRYMTLSPTVLKHWHTILVEEGWIGFDAYVASVRAGNEVGYEWENPTHLVLPCEDVKVFIKKRGLLVNQRQIVSAPLKGHEQMDRHPYLDTLKELYERVFVGSGLFDKVVLRRDAYPVQTRGHIGVWFQVFKKKSGLQT</sequence>
<accession>A0A0L0HDK6</accession>
<organism evidence="1 2">
    <name type="scientific">Spizellomyces punctatus (strain DAOM BR117)</name>
    <dbReference type="NCBI Taxonomy" id="645134"/>
    <lineage>
        <taxon>Eukaryota</taxon>
        <taxon>Fungi</taxon>
        <taxon>Fungi incertae sedis</taxon>
        <taxon>Chytridiomycota</taxon>
        <taxon>Chytridiomycota incertae sedis</taxon>
        <taxon>Chytridiomycetes</taxon>
        <taxon>Spizellomycetales</taxon>
        <taxon>Spizellomycetaceae</taxon>
        <taxon>Spizellomyces</taxon>
    </lineage>
</organism>
<evidence type="ECO:0000313" key="1">
    <source>
        <dbReference type="EMBL" id="KNC99066.1"/>
    </source>
</evidence>
<dbReference type="Proteomes" id="UP000053201">
    <property type="component" value="Unassembled WGS sequence"/>
</dbReference>